<evidence type="ECO:0000313" key="1">
    <source>
        <dbReference type="EMBL" id="CAG9568443.1"/>
    </source>
</evidence>
<reference evidence="1" key="1">
    <citation type="submission" date="2021-09" db="EMBL/GenBank/DDBJ databases">
        <authorList>
            <person name="Martin H S."/>
        </authorList>
    </citation>
    <scope>NUCLEOTIDE SEQUENCE</scope>
</reference>
<keyword evidence="2" id="KW-1185">Reference proteome</keyword>
<dbReference type="AlphaFoldDB" id="A0A8J2QUH0"/>
<gene>
    <name evidence="1" type="ORF">DCHRY22_LOCUS8323</name>
</gene>
<accession>A0A8J2QUH0</accession>
<name>A0A8J2QUH0_9NEOP</name>
<proteinExistence type="predicted"/>
<protein>
    <submittedName>
        <fullName evidence="1">(African queen) hypothetical protein</fullName>
    </submittedName>
</protein>
<organism evidence="1 2">
    <name type="scientific">Danaus chrysippus</name>
    <name type="common">African queen</name>
    <dbReference type="NCBI Taxonomy" id="151541"/>
    <lineage>
        <taxon>Eukaryota</taxon>
        <taxon>Metazoa</taxon>
        <taxon>Ecdysozoa</taxon>
        <taxon>Arthropoda</taxon>
        <taxon>Hexapoda</taxon>
        <taxon>Insecta</taxon>
        <taxon>Pterygota</taxon>
        <taxon>Neoptera</taxon>
        <taxon>Endopterygota</taxon>
        <taxon>Lepidoptera</taxon>
        <taxon>Glossata</taxon>
        <taxon>Ditrysia</taxon>
        <taxon>Papilionoidea</taxon>
        <taxon>Nymphalidae</taxon>
        <taxon>Danainae</taxon>
        <taxon>Danaini</taxon>
        <taxon>Danaina</taxon>
        <taxon>Danaus</taxon>
        <taxon>Anosia</taxon>
    </lineage>
</organism>
<sequence>MFVEKNTCLEPLFGSTSQNNDGGSFEITFTSETVAVTGIRRPLDGGECVFLSTSRKQVWWSGGKRILLNPKDMMAGLIEEAFPEFHLIPHFLS</sequence>
<evidence type="ECO:0000313" key="2">
    <source>
        <dbReference type="Proteomes" id="UP000789524"/>
    </source>
</evidence>
<dbReference type="EMBL" id="CAKASE010000060">
    <property type="protein sequence ID" value="CAG9568443.1"/>
    <property type="molecule type" value="Genomic_DNA"/>
</dbReference>
<dbReference type="Proteomes" id="UP000789524">
    <property type="component" value="Unassembled WGS sequence"/>
</dbReference>
<comment type="caution">
    <text evidence="1">The sequence shown here is derived from an EMBL/GenBank/DDBJ whole genome shotgun (WGS) entry which is preliminary data.</text>
</comment>